<dbReference type="EMBL" id="OAOP01000006">
    <property type="protein sequence ID" value="SNX72724.1"/>
    <property type="molecule type" value="Genomic_DNA"/>
</dbReference>
<reference evidence="1 2" key="1">
    <citation type="submission" date="2017-08" db="EMBL/GenBank/DDBJ databases">
        <authorList>
            <person name="de Groot N.N."/>
        </authorList>
    </citation>
    <scope>NUCLEOTIDE SEQUENCE [LARGE SCALE GENOMIC DNA]</scope>
    <source>
        <strain evidence="1 2">JC228</strain>
    </source>
</reference>
<proteinExistence type="predicted"/>
<evidence type="ECO:0000313" key="2">
    <source>
        <dbReference type="Proteomes" id="UP000219546"/>
    </source>
</evidence>
<protein>
    <submittedName>
        <fullName evidence="1">Uncharacterized protein</fullName>
    </submittedName>
</protein>
<dbReference type="AlphaFoldDB" id="A0A285CYT3"/>
<dbReference type="Proteomes" id="UP000219546">
    <property type="component" value="Unassembled WGS sequence"/>
</dbReference>
<sequence length="43" mass="5084">MKITEDNVVEQIMNRNEKTIPFIIHQYGGLLTAIIKRYVHNNQ</sequence>
<gene>
    <name evidence="1" type="ORF">SAMN05877753_106184</name>
</gene>
<evidence type="ECO:0000313" key="1">
    <source>
        <dbReference type="EMBL" id="SNX72724.1"/>
    </source>
</evidence>
<name>A0A285CYT3_9BACI</name>
<accession>A0A285CYT3</accession>
<keyword evidence="2" id="KW-1185">Reference proteome</keyword>
<organism evidence="1 2">
    <name type="scientific">Bacillus oleivorans</name>
    <dbReference type="NCBI Taxonomy" id="1448271"/>
    <lineage>
        <taxon>Bacteria</taxon>
        <taxon>Bacillati</taxon>
        <taxon>Bacillota</taxon>
        <taxon>Bacilli</taxon>
        <taxon>Bacillales</taxon>
        <taxon>Bacillaceae</taxon>
        <taxon>Bacillus</taxon>
    </lineage>
</organism>